<protein>
    <submittedName>
        <fullName evidence="1">Uncharacterized protein</fullName>
    </submittedName>
</protein>
<comment type="caution">
    <text evidence="1">The sequence shown here is derived from an EMBL/GenBank/DDBJ whole genome shotgun (WGS) entry which is preliminary data.</text>
</comment>
<dbReference type="AlphaFoldDB" id="H0EFS9"/>
<name>H0EFS9_GLAL7</name>
<accession>H0EFS9</accession>
<dbReference type="Proteomes" id="UP000005446">
    <property type="component" value="Unassembled WGS sequence"/>
</dbReference>
<dbReference type="HOGENOM" id="CLU_1992870_0_0_1"/>
<evidence type="ECO:0000313" key="1">
    <source>
        <dbReference type="EMBL" id="EHL02543.1"/>
    </source>
</evidence>
<reference evidence="1 2" key="1">
    <citation type="journal article" date="2012" name="Eukaryot. Cell">
        <title>Genome sequence of the fungus Glarea lozoyensis: the first genome sequence of a species from the Helotiaceae family.</title>
        <authorList>
            <person name="Youssar L."/>
            <person name="Gruening B.A."/>
            <person name="Erxleben A."/>
            <person name="Guenther S."/>
            <person name="Huettel W."/>
        </authorList>
    </citation>
    <scope>NUCLEOTIDE SEQUENCE [LARGE SCALE GENOMIC DNA]</scope>
    <source>
        <strain evidence="2">ATCC 74030 / MF5533</strain>
    </source>
</reference>
<sequence>MRVKQITRPRTPLVTILPRFGTLELVAEKNDDEIDVKAKSQKSKKIIASEAQINPEVDEDMVLLDELAPEEEASLINDLEQCVDIVEFEDGGPRNTGELHYCEFVILCPLLPDILLTLLSFGESV</sequence>
<gene>
    <name evidence="1" type="ORF">M7I_1336</name>
</gene>
<dbReference type="InParanoid" id="H0EFS9"/>
<dbReference type="EMBL" id="AGUE01000021">
    <property type="protein sequence ID" value="EHL02543.1"/>
    <property type="molecule type" value="Genomic_DNA"/>
</dbReference>
<organism evidence="1 2">
    <name type="scientific">Glarea lozoyensis (strain ATCC 74030 / MF5533)</name>
    <dbReference type="NCBI Taxonomy" id="1104152"/>
    <lineage>
        <taxon>Eukaryota</taxon>
        <taxon>Fungi</taxon>
        <taxon>Dikarya</taxon>
        <taxon>Ascomycota</taxon>
        <taxon>Pezizomycotina</taxon>
        <taxon>Leotiomycetes</taxon>
        <taxon>Helotiales</taxon>
        <taxon>Helotiaceae</taxon>
        <taxon>Glarea</taxon>
    </lineage>
</organism>
<keyword evidence="2" id="KW-1185">Reference proteome</keyword>
<evidence type="ECO:0000313" key="2">
    <source>
        <dbReference type="Proteomes" id="UP000005446"/>
    </source>
</evidence>
<proteinExistence type="predicted"/>